<evidence type="ECO:0000313" key="1">
    <source>
        <dbReference type="EMBL" id="MBK4735236.1"/>
    </source>
</evidence>
<proteinExistence type="predicted"/>
<dbReference type="RefSeq" id="WP_200592014.1">
    <property type="nucleotide sequence ID" value="NZ_JAEPBG010000004.1"/>
</dbReference>
<name>A0A934W1J3_9BURK</name>
<organism evidence="1 2">
    <name type="scientific">Noviherbaspirillum pedocola</name>
    <dbReference type="NCBI Taxonomy" id="2801341"/>
    <lineage>
        <taxon>Bacteria</taxon>
        <taxon>Pseudomonadati</taxon>
        <taxon>Pseudomonadota</taxon>
        <taxon>Betaproteobacteria</taxon>
        <taxon>Burkholderiales</taxon>
        <taxon>Oxalobacteraceae</taxon>
        <taxon>Noviherbaspirillum</taxon>
    </lineage>
</organism>
<dbReference type="Proteomes" id="UP000622890">
    <property type="component" value="Unassembled WGS sequence"/>
</dbReference>
<reference evidence="1" key="1">
    <citation type="submission" date="2021-01" db="EMBL/GenBank/DDBJ databases">
        <title>Genome sequence of strain Noviherbaspirillum sp. DKR-6.</title>
        <authorList>
            <person name="Chaudhary D.K."/>
        </authorList>
    </citation>
    <scope>NUCLEOTIDE SEQUENCE</scope>
    <source>
        <strain evidence="1">DKR-6</strain>
    </source>
</reference>
<gene>
    <name evidence="1" type="ORF">JJB74_11490</name>
</gene>
<keyword evidence="2" id="KW-1185">Reference proteome</keyword>
<dbReference type="AlphaFoldDB" id="A0A934W1J3"/>
<dbReference type="EMBL" id="JAEPBG010000004">
    <property type="protein sequence ID" value="MBK4735236.1"/>
    <property type="molecule type" value="Genomic_DNA"/>
</dbReference>
<protein>
    <submittedName>
        <fullName evidence="1">Uncharacterized protein</fullName>
    </submittedName>
</protein>
<evidence type="ECO:0000313" key="2">
    <source>
        <dbReference type="Proteomes" id="UP000622890"/>
    </source>
</evidence>
<comment type="caution">
    <text evidence="1">The sequence shown here is derived from an EMBL/GenBank/DDBJ whole genome shotgun (WGS) entry which is preliminary data.</text>
</comment>
<accession>A0A934W1J3</accession>
<sequence>MPAVIEHIDAIARRKGRDVLHVIFHTSLSRAFDWEAWPARRRIIAWLDAQAIGWTPCGHVASASFMCSYRGQIYIDVPFDETHPDYRRVRDYLEHPDGTMAIDGARFCYYPFDEAMKNAHHDAPGFWERWAEEV</sequence>